<organism evidence="1 2">
    <name type="scientific">Crocosphaera chwakensis CCY0110</name>
    <dbReference type="NCBI Taxonomy" id="391612"/>
    <lineage>
        <taxon>Bacteria</taxon>
        <taxon>Bacillati</taxon>
        <taxon>Cyanobacteriota</taxon>
        <taxon>Cyanophyceae</taxon>
        <taxon>Oscillatoriophycideae</taxon>
        <taxon>Chroococcales</taxon>
        <taxon>Aphanothecaceae</taxon>
        <taxon>Crocosphaera</taxon>
        <taxon>Crocosphaera chwakensis</taxon>
    </lineage>
</organism>
<proteinExistence type="predicted"/>
<comment type="caution">
    <text evidence="1">The sequence shown here is derived from an EMBL/GenBank/DDBJ whole genome shotgun (WGS) entry which is preliminary data.</text>
</comment>
<evidence type="ECO:0000313" key="2">
    <source>
        <dbReference type="Proteomes" id="UP000003781"/>
    </source>
</evidence>
<dbReference type="EMBL" id="AAXW01000002">
    <property type="protein sequence ID" value="EAZ93424.1"/>
    <property type="molecule type" value="Genomic_DNA"/>
</dbReference>
<gene>
    <name evidence="1" type="ORF">CY0110_16552</name>
</gene>
<sequence>MIPAAMSKADILTVHLVRILPPSKTTKTIIRVANPAPLRAKLFRRSSSAVWVSLIKVGMILTGPKVTKKIIKILRAPKTPRNCCNSLRFCFSQL</sequence>
<evidence type="ECO:0000313" key="1">
    <source>
        <dbReference type="EMBL" id="EAZ93424.1"/>
    </source>
</evidence>
<protein>
    <submittedName>
        <fullName evidence="1">Uncharacterized protein</fullName>
    </submittedName>
</protein>
<keyword evidence="2" id="KW-1185">Reference proteome</keyword>
<dbReference type="Proteomes" id="UP000003781">
    <property type="component" value="Unassembled WGS sequence"/>
</dbReference>
<reference evidence="1 2" key="1">
    <citation type="submission" date="2007-03" db="EMBL/GenBank/DDBJ databases">
        <authorList>
            <person name="Stal L."/>
            <person name="Ferriera S."/>
            <person name="Johnson J."/>
            <person name="Kravitz S."/>
            <person name="Beeson K."/>
            <person name="Sutton G."/>
            <person name="Rogers Y.-H."/>
            <person name="Friedman R."/>
            <person name="Frazier M."/>
            <person name="Venter J.C."/>
        </authorList>
    </citation>
    <scope>NUCLEOTIDE SEQUENCE [LARGE SCALE GENOMIC DNA]</scope>
    <source>
        <strain evidence="1 2">CCY0110</strain>
    </source>
</reference>
<accession>A3IHZ2</accession>
<name>A3IHZ2_9CHRO</name>
<dbReference type="AlphaFoldDB" id="A3IHZ2"/>